<organism evidence="2 3">
    <name type="scientific">Cytobacillus horneckiae</name>
    <dbReference type="NCBI Taxonomy" id="549687"/>
    <lineage>
        <taxon>Bacteria</taxon>
        <taxon>Bacillati</taxon>
        <taxon>Bacillota</taxon>
        <taxon>Bacilli</taxon>
        <taxon>Bacillales</taxon>
        <taxon>Bacillaceae</taxon>
        <taxon>Cytobacillus</taxon>
    </lineage>
</organism>
<dbReference type="AlphaFoldDB" id="A0A2N0ZJL5"/>
<dbReference type="RefSeq" id="WP_066192738.1">
    <property type="nucleotide sequence ID" value="NZ_JAFDQP010000010.1"/>
</dbReference>
<evidence type="ECO:0000313" key="3">
    <source>
        <dbReference type="Proteomes" id="UP000233343"/>
    </source>
</evidence>
<feature type="domain" description="DUF7683" evidence="1">
    <location>
        <begin position="179"/>
        <end position="250"/>
    </location>
</feature>
<keyword evidence="3" id="KW-1185">Reference proteome</keyword>
<protein>
    <recommendedName>
        <fullName evidence="1">DUF7683 domain-containing protein</fullName>
    </recommendedName>
</protein>
<sequence>MPNQWPYQLRVTKYNPANRDANGYYAVDEWISPSDIGGTFNGELLTLEHYLNVEQAYIDTIMSFLEECQVETMRMFMVEHREMDSASSLYEQKFNEMAMQEDKVVQLDDVPTIGRMVLRDFAYCQLVATNRTFIHFGWDYYMYIGTVKETPYAIASAKENGLFAECYPSPYQIGEEDIIRTVEWGLKEEETIVGDEEVKGILREELQRALKLSNEHPVTGSFSINASQKEFFQRYLKHEMDFEKYDYYLWGGN</sequence>
<evidence type="ECO:0000259" key="1">
    <source>
        <dbReference type="Pfam" id="PF24731"/>
    </source>
</evidence>
<dbReference type="Proteomes" id="UP000233343">
    <property type="component" value="Unassembled WGS sequence"/>
</dbReference>
<gene>
    <name evidence="2" type="ORF">CWS20_07250</name>
</gene>
<accession>A0A2N0ZJL5</accession>
<proteinExistence type="predicted"/>
<dbReference type="InterPro" id="IPR056100">
    <property type="entry name" value="DUF7683"/>
</dbReference>
<comment type="caution">
    <text evidence="2">The sequence shown here is derived from an EMBL/GenBank/DDBJ whole genome shotgun (WGS) entry which is preliminary data.</text>
</comment>
<reference evidence="2 3" key="1">
    <citation type="journal article" date="2010" name="Int. J. Syst. Evol. Microbiol.">
        <title>Bacillus horneckiae sp. nov., isolated from a spacecraft-assembly clean room.</title>
        <authorList>
            <person name="Vaishampayan P."/>
            <person name="Probst A."/>
            <person name="Krishnamurthi S."/>
            <person name="Ghosh S."/>
            <person name="Osman S."/>
            <person name="McDowall A."/>
            <person name="Ruckmani A."/>
            <person name="Mayilraj S."/>
            <person name="Venkateswaran K."/>
        </authorList>
    </citation>
    <scope>NUCLEOTIDE SEQUENCE [LARGE SCALE GENOMIC DNA]</scope>
    <source>
        <strain evidence="3">1PO1SC</strain>
    </source>
</reference>
<dbReference type="EMBL" id="PISD01000013">
    <property type="protein sequence ID" value="PKG29656.1"/>
    <property type="molecule type" value="Genomic_DNA"/>
</dbReference>
<name>A0A2N0ZJL5_9BACI</name>
<dbReference type="Pfam" id="PF24731">
    <property type="entry name" value="DUF7683"/>
    <property type="match status" value="1"/>
</dbReference>
<evidence type="ECO:0000313" key="2">
    <source>
        <dbReference type="EMBL" id="PKG29656.1"/>
    </source>
</evidence>